<dbReference type="Pfam" id="PF01381">
    <property type="entry name" value="HTH_3"/>
    <property type="match status" value="1"/>
</dbReference>
<dbReference type="GO" id="GO:0003677">
    <property type="term" value="F:DNA binding"/>
    <property type="evidence" value="ECO:0007669"/>
    <property type="project" value="UniProtKB-KW"/>
</dbReference>
<dbReference type="Proteomes" id="UP001264980">
    <property type="component" value="Unassembled WGS sequence"/>
</dbReference>
<dbReference type="InterPro" id="IPR001387">
    <property type="entry name" value="Cro/C1-type_HTH"/>
</dbReference>
<evidence type="ECO:0000256" key="1">
    <source>
        <dbReference type="ARBA" id="ARBA00023015"/>
    </source>
</evidence>
<dbReference type="InterPro" id="IPR050807">
    <property type="entry name" value="TransReg_Diox_bact_type"/>
</dbReference>
<dbReference type="Gene3D" id="1.10.260.40">
    <property type="entry name" value="lambda repressor-like DNA-binding domains"/>
    <property type="match status" value="1"/>
</dbReference>
<keyword evidence="2 5" id="KW-0238">DNA-binding</keyword>
<comment type="caution">
    <text evidence="5">The sequence shown here is derived from an EMBL/GenBank/DDBJ whole genome shotgun (WGS) entry which is preliminary data.</text>
</comment>
<reference evidence="5 6" key="1">
    <citation type="submission" date="2023-07" db="EMBL/GenBank/DDBJ databases">
        <title>Sorghum-associated microbial communities from plants grown in Nebraska, USA.</title>
        <authorList>
            <person name="Schachtman D."/>
        </authorList>
    </citation>
    <scope>NUCLEOTIDE SEQUENCE [LARGE SCALE GENOMIC DNA]</scope>
    <source>
        <strain evidence="5 6">BE57</strain>
    </source>
</reference>
<dbReference type="PANTHER" id="PTHR46797:SF23">
    <property type="entry name" value="HTH-TYPE TRANSCRIPTIONAL REGULATOR SUTR"/>
    <property type="match status" value="1"/>
</dbReference>
<sequence length="108" mass="12150">MGKSKMKVYTLEELKDQYIGPIGSPARDAHEHKLSMDLLGRAIRTIRKERNLTQEQLGELVGVQKAQISKLENGTNSATIDTILKVFSALKAEVQFNVRVNQQTLTIR</sequence>
<dbReference type="SUPFAM" id="SSF47413">
    <property type="entry name" value="lambda repressor-like DNA-binding domains"/>
    <property type="match status" value="1"/>
</dbReference>
<name>A0ABU1QQ34_9BACT</name>
<keyword evidence="6" id="KW-1185">Reference proteome</keyword>
<evidence type="ECO:0000256" key="3">
    <source>
        <dbReference type="ARBA" id="ARBA00023163"/>
    </source>
</evidence>
<protein>
    <submittedName>
        <fullName evidence="5">DNA-binding XRE family transcriptional regulator</fullName>
    </submittedName>
</protein>
<accession>A0ABU1QQ34</accession>
<feature type="domain" description="HTH cro/C1-type" evidence="4">
    <location>
        <begin position="43"/>
        <end position="97"/>
    </location>
</feature>
<evidence type="ECO:0000313" key="6">
    <source>
        <dbReference type="Proteomes" id="UP001264980"/>
    </source>
</evidence>
<proteinExistence type="predicted"/>
<dbReference type="PANTHER" id="PTHR46797">
    <property type="entry name" value="HTH-TYPE TRANSCRIPTIONAL REGULATOR"/>
    <property type="match status" value="1"/>
</dbReference>
<gene>
    <name evidence="5" type="ORF">J2W84_000291</name>
</gene>
<dbReference type="SMART" id="SM00530">
    <property type="entry name" value="HTH_XRE"/>
    <property type="match status" value="1"/>
</dbReference>
<evidence type="ECO:0000313" key="5">
    <source>
        <dbReference type="EMBL" id="MDR6803254.1"/>
    </source>
</evidence>
<evidence type="ECO:0000259" key="4">
    <source>
        <dbReference type="PROSITE" id="PS50943"/>
    </source>
</evidence>
<dbReference type="RefSeq" id="WP_409014384.1">
    <property type="nucleotide sequence ID" value="NZ_JAVDTI010000001.1"/>
</dbReference>
<keyword evidence="1" id="KW-0805">Transcription regulation</keyword>
<keyword evidence="3" id="KW-0804">Transcription</keyword>
<dbReference type="EMBL" id="JAVDTI010000001">
    <property type="protein sequence ID" value="MDR6803254.1"/>
    <property type="molecule type" value="Genomic_DNA"/>
</dbReference>
<dbReference type="InterPro" id="IPR010982">
    <property type="entry name" value="Lambda_DNA-bd_dom_sf"/>
</dbReference>
<dbReference type="CDD" id="cd00093">
    <property type="entry name" value="HTH_XRE"/>
    <property type="match status" value="1"/>
</dbReference>
<organism evidence="5 6">
    <name type="scientific">Dyadobacter fermentans</name>
    <dbReference type="NCBI Taxonomy" id="94254"/>
    <lineage>
        <taxon>Bacteria</taxon>
        <taxon>Pseudomonadati</taxon>
        <taxon>Bacteroidota</taxon>
        <taxon>Cytophagia</taxon>
        <taxon>Cytophagales</taxon>
        <taxon>Spirosomataceae</taxon>
        <taxon>Dyadobacter</taxon>
    </lineage>
</organism>
<dbReference type="PROSITE" id="PS50943">
    <property type="entry name" value="HTH_CROC1"/>
    <property type="match status" value="1"/>
</dbReference>
<evidence type="ECO:0000256" key="2">
    <source>
        <dbReference type="ARBA" id="ARBA00023125"/>
    </source>
</evidence>